<dbReference type="Proteomes" id="UP000651452">
    <property type="component" value="Unassembled WGS sequence"/>
</dbReference>
<gene>
    <name evidence="3" type="ORF">EKO04_009305</name>
</gene>
<dbReference type="PROSITE" id="PS51354">
    <property type="entry name" value="GLUTAREDOXIN_2"/>
    <property type="match status" value="1"/>
</dbReference>
<dbReference type="EMBL" id="RZGK01000017">
    <property type="protein sequence ID" value="KAF9693027.1"/>
    <property type="molecule type" value="Genomic_DNA"/>
</dbReference>
<dbReference type="Gene3D" id="3.40.30.10">
    <property type="entry name" value="Glutaredoxin"/>
    <property type="match status" value="1"/>
</dbReference>
<dbReference type="CDD" id="cd00570">
    <property type="entry name" value="GST_N_family"/>
    <property type="match status" value="1"/>
</dbReference>
<dbReference type="PANTHER" id="PTHR43968">
    <property type="match status" value="1"/>
</dbReference>
<evidence type="ECO:0000259" key="2">
    <source>
        <dbReference type="PROSITE" id="PS50405"/>
    </source>
</evidence>
<dbReference type="InterPro" id="IPR036282">
    <property type="entry name" value="Glutathione-S-Trfase_C_sf"/>
</dbReference>
<reference evidence="3" key="2">
    <citation type="submission" date="2020-09" db="EMBL/GenBank/DDBJ databases">
        <title>Reference genome assembly for Australian Ascochyta lentis isolate Al4.</title>
        <authorList>
            <person name="Lee R.C."/>
            <person name="Farfan-Caceres L.M."/>
            <person name="Debler J.W."/>
            <person name="Williams A.H."/>
            <person name="Henares B.M."/>
        </authorList>
    </citation>
    <scope>NUCLEOTIDE SEQUENCE</scope>
    <source>
        <strain evidence="3">Al4</strain>
    </source>
</reference>
<dbReference type="Gene3D" id="1.20.1050.10">
    <property type="match status" value="1"/>
</dbReference>
<comment type="caution">
    <text evidence="3">The sequence shown here is derived from an EMBL/GenBank/DDBJ whole genome shotgun (WGS) entry which is preliminary data.</text>
</comment>
<protein>
    <recommendedName>
        <fullName evidence="5">Glutathione S-transferase</fullName>
    </recommendedName>
</protein>
<feature type="domain" description="GST C-terminal" evidence="2">
    <location>
        <begin position="89"/>
        <end position="228"/>
    </location>
</feature>
<feature type="domain" description="GST N-terminal" evidence="1">
    <location>
        <begin position="3"/>
        <end position="82"/>
    </location>
</feature>
<dbReference type="OrthoDB" id="202840at2759"/>
<evidence type="ECO:0008006" key="5">
    <source>
        <dbReference type="Google" id="ProtNLM"/>
    </source>
</evidence>
<dbReference type="Pfam" id="PF13409">
    <property type="entry name" value="GST_N_2"/>
    <property type="match status" value="1"/>
</dbReference>
<dbReference type="SUPFAM" id="SSF47616">
    <property type="entry name" value="GST C-terminal domain-like"/>
    <property type="match status" value="1"/>
</dbReference>
<dbReference type="PANTHER" id="PTHR43968:SF8">
    <property type="entry name" value="S-TRANSFERASE, PUTATIVE (AFU_ORTHOLOGUE AFUA_2G00590)-RELATED"/>
    <property type="match status" value="1"/>
</dbReference>
<evidence type="ECO:0000313" key="3">
    <source>
        <dbReference type="EMBL" id="KAF9693027.1"/>
    </source>
</evidence>
<dbReference type="PROSITE" id="PS50404">
    <property type="entry name" value="GST_NTER"/>
    <property type="match status" value="1"/>
</dbReference>
<dbReference type="InterPro" id="IPR010987">
    <property type="entry name" value="Glutathione-S-Trfase_C-like"/>
</dbReference>
<dbReference type="InterPro" id="IPR004045">
    <property type="entry name" value="Glutathione_S-Trfase_N"/>
</dbReference>
<reference evidence="3" key="1">
    <citation type="submission" date="2018-12" db="EMBL/GenBank/DDBJ databases">
        <authorList>
            <person name="Syme R.A."/>
            <person name="Farfan-Caceres L."/>
            <person name="Lichtenzveig J."/>
        </authorList>
    </citation>
    <scope>NUCLEOTIDE SEQUENCE</scope>
    <source>
        <strain evidence="3">Al4</strain>
    </source>
</reference>
<evidence type="ECO:0000313" key="4">
    <source>
        <dbReference type="Proteomes" id="UP000651452"/>
    </source>
</evidence>
<evidence type="ECO:0000259" key="1">
    <source>
        <dbReference type="PROSITE" id="PS50404"/>
    </source>
</evidence>
<dbReference type="SFLD" id="SFLDG00358">
    <property type="entry name" value="Main_(cytGST)"/>
    <property type="match status" value="1"/>
</dbReference>
<dbReference type="GO" id="GO:0005737">
    <property type="term" value="C:cytoplasm"/>
    <property type="evidence" value="ECO:0007669"/>
    <property type="project" value="TreeGrafter"/>
</dbReference>
<dbReference type="PROSITE" id="PS50405">
    <property type="entry name" value="GST_CTER"/>
    <property type="match status" value="1"/>
</dbReference>
<keyword evidence="4" id="KW-1185">Reference proteome</keyword>
<name>A0A8H7IYN3_9PLEO</name>
<dbReference type="InterPro" id="IPR040079">
    <property type="entry name" value="Glutathione_S-Trfase"/>
</dbReference>
<sequence length="230" mass="25484">MAPKIKLYTNPLSPWSQRVHIALDELKLPYEQEIVDLTVPRTQDYLKLNPRGVIPTLIYDGEVITESAIIATFLADKSGATSSLLPVSTDEDGALLRARIAFFVDTYVSRVSPIFMKIQRCKSAEERSAVLSEFVDEAAKQLDPLLEDAAPFFGGSSNITLAEALTAPFLLRAYLFPNNGLLPTSLLSDLSEKAPKFDKWAKATMKHPSVSDGIWDEEKIVANIKKRMGK</sequence>
<proteinExistence type="predicted"/>
<dbReference type="SUPFAM" id="SSF52833">
    <property type="entry name" value="Thioredoxin-like"/>
    <property type="match status" value="1"/>
</dbReference>
<dbReference type="InterPro" id="IPR036249">
    <property type="entry name" value="Thioredoxin-like_sf"/>
</dbReference>
<organism evidence="3 4">
    <name type="scientific">Ascochyta lentis</name>
    <dbReference type="NCBI Taxonomy" id="205686"/>
    <lineage>
        <taxon>Eukaryota</taxon>
        <taxon>Fungi</taxon>
        <taxon>Dikarya</taxon>
        <taxon>Ascomycota</taxon>
        <taxon>Pezizomycotina</taxon>
        <taxon>Dothideomycetes</taxon>
        <taxon>Pleosporomycetidae</taxon>
        <taxon>Pleosporales</taxon>
        <taxon>Pleosporineae</taxon>
        <taxon>Didymellaceae</taxon>
        <taxon>Ascochyta</taxon>
    </lineage>
</organism>
<dbReference type="SFLD" id="SFLDS00019">
    <property type="entry name" value="Glutathione_Transferase_(cytos"/>
    <property type="match status" value="1"/>
</dbReference>
<dbReference type="AlphaFoldDB" id="A0A8H7IYN3"/>
<accession>A0A8H7IYN3</accession>
<dbReference type="InterPro" id="IPR050983">
    <property type="entry name" value="GST_Omega/HSP26"/>
</dbReference>